<evidence type="ECO:0000313" key="6">
    <source>
        <dbReference type="EMBL" id="CAD9230534.1"/>
    </source>
</evidence>
<evidence type="ECO:0000256" key="1">
    <source>
        <dbReference type="ARBA" id="ARBA00022884"/>
    </source>
</evidence>
<dbReference type="InterPro" id="IPR039539">
    <property type="entry name" value="Ras_GTPase_bind_prot"/>
</dbReference>
<dbReference type="InterPro" id="IPR032710">
    <property type="entry name" value="NTF2-like_dom_sf"/>
</dbReference>
<dbReference type="InterPro" id="IPR000504">
    <property type="entry name" value="RRM_dom"/>
</dbReference>
<dbReference type="PANTHER" id="PTHR10693:SF20">
    <property type="entry name" value="AT27578P"/>
    <property type="match status" value="1"/>
</dbReference>
<feature type="region of interest" description="Disordered" evidence="3">
    <location>
        <begin position="142"/>
        <end position="358"/>
    </location>
</feature>
<reference evidence="6" key="1">
    <citation type="submission" date="2021-01" db="EMBL/GenBank/DDBJ databases">
        <authorList>
            <person name="Corre E."/>
            <person name="Pelletier E."/>
            <person name="Niang G."/>
            <person name="Scheremetjew M."/>
            <person name="Finn R."/>
            <person name="Kale V."/>
            <person name="Holt S."/>
            <person name="Cochrane G."/>
            <person name="Meng A."/>
            <person name="Brown T."/>
            <person name="Cohen L."/>
        </authorList>
    </citation>
    <scope>NUCLEOTIDE SEQUENCE</scope>
    <source>
        <strain evidence="6">SAG 36.94</strain>
    </source>
</reference>
<gene>
    <name evidence="6" type="ORF">CCAE0312_LOCUS2586</name>
</gene>
<evidence type="ECO:0000256" key="3">
    <source>
        <dbReference type="SAM" id="MobiDB-lite"/>
    </source>
</evidence>
<feature type="compositionally biased region" description="Basic and acidic residues" evidence="3">
    <location>
        <begin position="177"/>
        <end position="186"/>
    </location>
</feature>
<dbReference type="Pfam" id="PF02136">
    <property type="entry name" value="NTF2"/>
    <property type="match status" value="1"/>
</dbReference>
<evidence type="ECO:0000256" key="2">
    <source>
        <dbReference type="PROSITE-ProRule" id="PRU00176"/>
    </source>
</evidence>
<feature type="compositionally biased region" description="Low complexity" evidence="3">
    <location>
        <begin position="187"/>
        <end position="208"/>
    </location>
</feature>
<dbReference type="AlphaFoldDB" id="A0A7S1XDB3"/>
<dbReference type="GO" id="GO:1990904">
    <property type="term" value="C:ribonucleoprotein complex"/>
    <property type="evidence" value="ECO:0007669"/>
    <property type="project" value="TreeGrafter"/>
</dbReference>
<dbReference type="PANTHER" id="PTHR10693">
    <property type="entry name" value="RAS GTPASE-ACTIVATING PROTEIN-BINDING PROTEIN"/>
    <property type="match status" value="1"/>
</dbReference>
<dbReference type="SUPFAM" id="SSF54928">
    <property type="entry name" value="RNA-binding domain, RBD"/>
    <property type="match status" value="1"/>
</dbReference>
<feature type="region of interest" description="Disordered" evidence="3">
    <location>
        <begin position="440"/>
        <end position="519"/>
    </location>
</feature>
<evidence type="ECO:0000259" key="5">
    <source>
        <dbReference type="PROSITE" id="PS50177"/>
    </source>
</evidence>
<feature type="compositionally biased region" description="Polar residues" evidence="3">
    <location>
        <begin position="266"/>
        <end position="296"/>
    </location>
</feature>
<dbReference type="GO" id="GO:0005829">
    <property type="term" value="C:cytosol"/>
    <property type="evidence" value="ECO:0007669"/>
    <property type="project" value="TreeGrafter"/>
</dbReference>
<dbReference type="PROSITE" id="PS50102">
    <property type="entry name" value="RRM"/>
    <property type="match status" value="1"/>
</dbReference>
<feature type="domain" description="RRM" evidence="4">
    <location>
        <begin position="361"/>
        <end position="442"/>
    </location>
</feature>
<dbReference type="GO" id="GO:0003729">
    <property type="term" value="F:mRNA binding"/>
    <property type="evidence" value="ECO:0007669"/>
    <property type="project" value="TreeGrafter"/>
</dbReference>
<feature type="compositionally biased region" description="Polar residues" evidence="3">
    <location>
        <begin position="234"/>
        <end position="243"/>
    </location>
</feature>
<feature type="domain" description="NTF2" evidence="5">
    <location>
        <begin position="18"/>
        <end position="138"/>
    </location>
</feature>
<protein>
    <recommendedName>
        <fullName evidence="7">NTF2 domain-containing protein</fullName>
    </recommendedName>
</protein>
<dbReference type="InterPro" id="IPR002075">
    <property type="entry name" value="NTF2_dom"/>
</dbReference>
<keyword evidence="1 2" id="KW-0694">RNA-binding</keyword>
<dbReference type="InterPro" id="IPR012677">
    <property type="entry name" value="Nucleotide-bd_a/b_plait_sf"/>
</dbReference>
<dbReference type="InterPro" id="IPR035979">
    <property type="entry name" value="RBD_domain_sf"/>
</dbReference>
<dbReference type="Gene3D" id="3.30.70.330">
    <property type="match status" value="1"/>
</dbReference>
<dbReference type="Gene3D" id="3.10.450.50">
    <property type="match status" value="1"/>
</dbReference>
<dbReference type="CDD" id="cd00780">
    <property type="entry name" value="NTF2"/>
    <property type="match status" value="1"/>
</dbReference>
<evidence type="ECO:0008006" key="7">
    <source>
        <dbReference type="Google" id="ProtNLM"/>
    </source>
</evidence>
<feature type="compositionally biased region" description="Polar residues" evidence="3">
    <location>
        <begin position="323"/>
        <end position="340"/>
    </location>
</feature>
<dbReference type="SUPFAM" id="SSF54427">
    <property type="entry name" value="NTF2-like"/>
    <property type="match status" value="1"/>
</dbReference>
<feature type="compositionally biased region" description="Low complexity" evidence="3">
    <location>
        <begin position="145"/>
        <end position="176"/>
    </location>
</feature>
<accession>A0A7S1XDB3</accession>
<organism evidence="6">
    <name type="scientific">Compsopogon caeruleus</name>
    <dbReference type="NCBI Taxonomy" id="31354"/>
    <lineage>
        <taxon>Eukaryota</taxon>
        <taxon>Rhodophyta</taxon>
        <taxon>Compsopogonophyceae</taxon>
        <taxon>Compsopogonales</taxon>
        <taxon>Compsopogonaceae</taxon>
        <taxon>Compsopogon</taxon>
    </lineage>
</organism>
<name>A0A7S1XDB3_9RHOD</name>
<dbReference type="Pfam" id="PF00076">
    <property type="entry name" value="RRM_1"/>
    <property type="match status" value="1"/>
</dbReference>
<proteinExistence type="predicted"/>
<dbReference type="CDD" id="cd00590">
    <property type="entry name" value="RRM_SF"/>
    <property type="match status" value="1"/>
</dbReference>
<sequence length="519" mass="55451">MGRDPNDNTPEQLTPLVVGNMFVSKYYDVLCKMPEHLYRFYNPESELSFSMGSEDNSERCTVRGTSNIQSLIASRPKLCLGSKLSTIDCQVAHDDAVLIVVTGTMIMPEHDRPKYFTQTFLLCRQPGGYFCRNDVLRFLEPPSAPVAQPAPDSSSSASEANPPQELSSSAQAPPSSEAEKSEEEVKPTATDEAEAPSAAEESPTIESPTAVQGASQTRDPEGDPVQHVEETITVRDSTPQTEVTGAPEPKEEPRPTAEVPKIVSPPASSSQTNHVPQQQPIEETPGQTKSWASLFSKNGKVQPPKLQKEQAIENTGHHPGMSNGISAATSESESGDSQTTSRREIERPMSETIGNTQTVGPSVWVSALPTTMDGPNLEASLKEEFSKYGTVSSLDVRLAKGFAFIDMDSWENVNVAVDAWKNGPPTSGPFSNCKLNVQVRRQPPSRKSGAGGRPPPANPTSRYSSGAPRPNRNGRNPHSLRGGPENGSSVYRPGGAPRPTRPSNAGPPPMGSASGAGGG</sequence>
<dbReference type="EMBL" id="HBGH01004727">
    <property type="protein sequence ID" value="CAD9230534.1"/>
    <property type="molecule type" value="Transcribed_RNA"/>
</dbReference>
<evidence type="ECO:0000259" key="4">
    <source>
        <dbReference type="PROSITE" id="PS50102"/>
    </source>
</evidence>
<dbReference type="InterPro" id="IPR018222">
    <property type="entry name" value="Nuclear_transport_factor_2_euk"/>
</dbReference>
<dbReference type="PROSITE" id="PS50177">
    <property type="entry name" value="NTF2_DOMAIN"/>
    <property type="match status" value="1"/>
</dbReference>
<feature type="compositionally biased region" description="Basic and acidic residues" evidence="3">
    <location>
        <begin position="218"/>
        <end position="233"/>
    </location>
</feature>